<dbReference type="RefSeq" id="WP_128796614.1">
    <property type="nucleotide sequence ID" value="NZ_CP034669.1"/>
</dbReference>
<dbReference type="AlphaFoldDB" id="A0A410RS35"/>
<organism evidence="1 2">
    <name type="scientific">Corallococcus coralloides</name>
    <name type="common">Myxococcus coralloides</name>
    <dbReference type="NCBI Taxonomy" id="184914"/>
    <lineage>
        <taxon>Bacteria</taxon>
        <taxon>Pseudomonadati</taxon>
        <taxon>Myxococcota</taxon>
        <taxon>Myxococcia</taxon>
        <taxon>Myxococcales</taxon>
        <taxon>Cystobacterineae</taxon>
        <taxon>Myxococcaceae</taxon>
        <taxon>Corallococcus</taxon>
    </lineage>
</organism>
<protein>
    <submittedName>
        <fullName evidence="1">Uncharacterized protein</fullName>
    </submittedName>
</protein>
<evidence type="ECO:0000313" key="2">
    <source>
        <dbReference type="Proteomes" id="UP000288758"/>
    </source>
</evidence>
<gene>
    <name evidence="1" type="ORF">EJ065_3157</name>
</gene>
<proteinExistence type="predicted"/>
<dbReference type="Proteomes" id="UP000288758">
    <property type="component" value="Chromosome"/>
</dbReference>
<evidence type="ECO:0000313" key="1">
    <source>
        <dbReference type="EMBL" id="QAT84724.1"/>
    </source>
</evidence>
<accession>A0A410RS35</accession>
<name>A0A410RS35_CORCK</name>
<dbReference type="EMBL" id="CP034669">
    <property type="protein sequence ID" value="QAT84724.1"/>
    <property type="molecule type" value="Genomic_DNA"/>
</dbReference>
<sequence>MRGPPSRTVTCYVCGSKFTVHHKLVVTKRDTEVVPDPNACPYCDTPLKTLGEVGEGEAKGLVLLAAGFPDEVKEYGKLEDYLEEFTLTEKDLDTLVEAAQGLDFAAWAEDNAQRLARRKNPRVQAVSRVLPKLQAQMENGELPGRLRQAAEHVKDVYRKRRERHLALFEKRQKQR</sequence>
<reference evidence="1 2" key="1">
    <citation type="submission" date="2018-12" db="EMBL/GenBank/DDBJ databases">
        <title>Complete Genome Sequence of the Corallopyronin A producing Myxobacterium Corallococcus coralloides B035.</title>
        <authorList>
            <person name="Bouhired S.M."/>
            <person name="Rupp O."/>
            <person name="Blom J."/>
            <person name="Schaeberle T.F."/>
            <person name="Kehraus S."/>
            <person name="Schiefer A."/>
            <person name="Pfarr K."/>
            <person name="Goesmann A."/>
            <person name="Hoerauf A."/>
            <person name="Koenig G.M."/>
        </authorList>
    </citation>
    <scope>NUCLEOTIDE SEQUENCE [LARGE SCALE GENOMIC DNA]</scope>
    <source>
        <strain evidence="1 2">B035</strain>
    </source>
</reference>